<keyword evidence="2" id="KW-1185">Reference proteome</keyword>
<evidence type="ECO:0000313" key="1">
    <source>
        <dbReference type="EMBL" id="BCJ40467.1"/>
    </source>
</evidence>
<organism evidence="1 2">
    <name type="scientific">Actinoplanes ianthinogenes</name>
    <dbReference type="NCBI Taxonomy" id="122358"/>
    <lineage>
        <taxon>Bacteria</taxon>
        <taxon>Bacillati</taxon>
        <taxon>Actinomycetota</taxon>
        <taxon>Actinomycetes</taxon>
        <taxon>Micromonosporales</taxon>
        <taxon>Micromonosporaceae</taxon>
        <taxon>Actinoplanes</taxon>
    </lineage>
</organism>
<accession>A0ABM7LMG5</accession>
<protein>
    <recommendedName>
        <fullName evidence="3">Restriction endonuclease type IV Mrr domain-containing protein</fullName>
    </recommendedName>
</protein>
<dbReference type="RefSeq" id="WP_189335946.1">
    <property type="nucleotide sequence ID" value="NZ_AP023356.1"/>
</dbReference>
<evidence type="ECO:0000313" key="2">
    <source>
        <dbReference type="Proteomes" id="UP000676967"/>
    </source>
</evidence>
<reference evidence="1 2" key="1">
    <citation type="submission" date="2020-08" db="EMBL/GenBank/DDBJ databases">
        <title>Whole genome shotgun sequence of Actinoplanes ianthinogenes NBRC 13996.</title>
        <authorList>
            <person name="Komaki H."/>
            <person name="Tamura T."/>
        </authorList>
    </citation>
    <scope>NUCLEOTIDE SEQUENCE [LARGE SCALE GENOMIC DNA]</scope>
    <source>
        <strain evidence="1 2">NBRC 13996</strain>
    </source>
</reference>
<dbReference type="EMBL" id="AP023356">
    <property type="protein sequence ID" value="BCJ40467.1"/>
    <property type="molecule type" value="Genomic_DNA"/>
</dbReference>
<name>A0ABM7LMG5_9ACTN</name>
<proteinExistence type="predicted"/>
<dbReference type="Proteomes" id="UP000676967">
    <property type="component" value="Chromosome"/>
</dbReference>
<gene>
    <name evidence="1" type="ORF">Aiant_11240</name>
</gene>
<evidence type="ECO:0008006" key="3">
    <source>
        <dbReference type="Google" id="ProtNLM"/>
    </source>
</evidence>
<sequence length="350" mass="39444">MVRKSSLKGYLLEEALAWLMRHSGYELLVSDTQDPDELLTERGSLWVKGRGTNHQVDVLGEFAFTPAFSLPVRLFLEAKFLSRAADIRVVRNAHGTLADVNQNFVAIASSRPRRRFQYCYALFSANGFTPEAEAFALAHQISLVNLSIPGLSWLLDAVSRCADRLHAAAERRRITRFPVGAMRTLIRQVLGTAPIPPSVEYSINAPRFREDLELIVGEFARALHEHGNSELLIGFPPAPFVLPLTTESRSQFVDYSLTHPSHPVIMRPVRGNADGEWELSPRDAPGAYRVTFHLPKGIEVWLAESEERRSKRIRSVKSQFLSTITVYFEEGANLHVCHLRYEASQIAELR</sequence>